<dbReference type="Proteomes" id="UP001165302">
    <property type="component" value="Unassembled WGS sequence"/>
</dbReference>
<name>A0ABS7Z4X4_9SPHI</name>
<comment type="caution">
    <text evidence="2">The sequence shown here is derived from an EMBL/GenBank/DDBJ whole genome shotgun (WGS) entry which is preliminary data.</text>
</comment>
<accession>A0ABS7Z4X4</accession>
<dbReference type="EMBL" id="JADEYP010000013">
    <property type="protein sequence ID" value="MCA5005241.1"/>
    <property type="molecule type" value="Genomic_DNA"/>
</dbReference>
<organism evidence="2 3">
    <name type="scientific">Sphingobacterium bovistauri</name>
    <dbReference type="NCBI Taxonomy" id="2781959"/>
    <lineage>
        <taxon>Bacteria</taxon>
        <taxon>Pseudomonadati</taxon>
        <taxon>Bacteroidota</taxon>
        <taxon>Sphingobacteriia</taxon>
        <taxon>Sphingobacteriales</taxon>
        <taxon>Sphingobacteriaceae</taxon>
        <taxon>Sphingobacterium</taxon>
    </lineage>
</organism>
<dbReference type="RefSeq" id="WP_225552782.1">
    <property type="nucleotide sequence ID" value="NZ_JADEYP010000013.1"/>
</dbReference>
<keyword evidence="3" id="KW-1185">Reference proteome</keyword>
<evidence type="ECO:0000313" key="3">
    <source>
        <dbReference type="Proteomes" id="UP001165302"/>
    </source>
</evidence>
<evidence type="ECO:0000259" key="1">
    <source>
        <dbReference type="Pfam" id="PF24832"/>
    </source>
</evidence>
<gene>
    <name evidence="2" type="ORF">IPZ78_08760</name>
</gene>
<proteinExistence type="predicted"/>
<sequence>MLINRKIYAVLVDTENNPEGWLYLPNSSNNWNLETIGIFVNDEFSEEEEQTQELLDNGWIETLEAAMIEDVVYNAKEQKEDATPDELLEAFIYYFENDAFKEF</sequence>
<evidence type="ECO:0000313" key="2">
    <source>
        <dbReference type="EMBL" id="MCA5005241.1"/>
    </source>
</evidence>
<dbReference type="Pfam" id="PF24832">
    <property type="entry name" value="DUF7716"/>
    <property type="match status" value="1"/>
</dbReference>
<dbReference type="InterPro" id="IPR056133">
    <property type="entry name" value="DUF7716"/>
</dbReference>
<feature type="domain" description="DUF7716" evidence="1">
    <location>
        <begin position="7"/>
        <end position="101"/>
    </location>
</feature>
<protein>
    <recommendedName>
        <fullName evidence="1">DUF7716 domain-containing protein</fullName>
    </recommendedName>
</protein>
<reference evidence="2" key="1">
    <citation type="submission" date="2020-10" db="EMBL/GenBank/DDBJ databases">
        <authorList>
            <person name="Lu T."/>
            <person name="Wang Q."/>
            <person name="Han X."/>
        </authorList>
    </citation>
    <scope>NUCLEOTIDE SEQUENCE</scope>
    <source>
        <strain evidence="2">WQ 366</strain>
    </source>
</reference>